<dbReference type="EMBL" id="QCYY01000851">
    <property type="protein sequence ID" value="ROT82277.1"/>
    <property type="molecule type" value="Genomic_DNA"/>
</dbReference>
<reference evidence="1 2" key="1">
    <citation type="submission" date="2018-04" db="EMBL/GenBank/DDBJ databases">
        <authorList>
            <person name="Zhang X."/>
            <person name="Yuan J."/>
            <person name="Li F."/>
            <person name="Xiang J."/>
        </authorList>
    </citation>
    <scope>NUCLEOTIDE SEQUENCE [LARGE SCALE GENOMIC DNA]</scope>
    <source>
        <tissue evidence="1">Muscle</tissue>
    </source>
</reference>
<sequence length="134" mass="15030">MVNPLILGTRSHIKINLLELHPPSLTHSLRVILLVSRRRCRQRKGRALVSYDFYTGSLVSSSSTGEDLVLSTLLTDVNVHVKGGTVVPMQGNLHLTVGPDNHEDFTQDYDSLAILITKVNYDWCEEDSLTVTWE</sequence>
<name>A0A3R7NB25_PENVA</name>
<reference evidence="1 2" key="2">
    <citation type="submission" date="2019-01" db="EMBL/GenBank/DDBJ databases">
        <title>The decoding of complex shrimp genome reveals the adaptation for benthos swimmer, frequently molting mechanism and breeding impact on genome.</title>
        <authorList>
            <person name="Sun Y."/>
            <person name="Gao Y."/>
            <person name="Yu Y."/>
        </authorList>
    </citation>
    <scope>NUCLEOTIDE SEQUENCE [LARGE SCALE GENOMIC DNA]</scope>
    <source>
        <tissue evidence="1">Muscle</tissue>
    </source>
</reference>
<dbReference type="Proteomes" id="UP000283509">
    <property type="component" value="Unassembled WGS sequence"/>
</dbReference>
<gene>
    <name evidence="1" type="ORF">C7M84_024569</name>
</gene>
<dbReference type="AlphaFoldDB" id="A0A3R7NB25"/>
<protein>
    <submittedName>
        <fullName evidence="1">Uncharacterized protein</fullName>
    </submittedName>
</protein>
<keyword evidence="2" id="KW-1185">Reference proteome</keyword>
<dbReference type="OrthoDB" id="5839090at2759"/>
<proteinExistence type="predicted"/>
<organism evidence="1 2">
    <name type="scientific">Penaeus vannamei</name>
    <name type="common">Whiteleg shrimp</name>
    <name type="synonym">Litopenaeus vannamei</name>
    <dbReference type="NCBI Taxonomy" id="6689"/>
    <lineage>
        <taxon>Eukaryota</taxon>
        <taxon>Metazoa</taxon>
        <taxon>Ecdysozoa</taxon>
        <taxon>Arthropoda</taxon>
        <taxon>Crustacea</taxon>
        <taxon>Multicrustacea</taxon>
        <taxon>Malacostraca</taxon>
        <taxon>Eumalacostraca</taxon>
        <taxon>Eucarida</taxon>
        <taxon>Decapoda</taxon>
        <taxon>Dendrobranchiata</taxon>
        <taxon>Penaeoidea</taxon>
        <taxon>Penaeidae</taxon>
        <taxon>Penaeus</taxon>
    </lineage>
</organism>
<evidence type="ECO:0000313" key="2">
    <source>
        <dbReference type="Proteomes" id="UP000283509"/>
    </source>
</evidence>
<comment type="caution">
    <text evidence="1">The sequence shown here is derived from an EMBL/GenBank/DDBJ whole genome shotgun (WGS) entry which is preliminary data.</text>
</comment>
<accession>A0A3R7NB25</accession>
<evidence type="ECO:0000313" key="1">
    <source>
        <dbReference type="EMBL" id="ROT82277.1"/>
    </source>
</evidence>